<gene>
    <name evidence="3" type="ORF">BA896_003045</name>
</gene>
<keyword evidence="1" id="KW-0175">Coiled coil</keyword>
<dbReference type="EMBL" id="MAQB02000001">
    <property type="protein sequence ID" value="OFJ48104.1"/>
    <property type="molecule type" value="Genomic_DNA"/>
</dbReference>
<name>A0A1E8PQS5_9BURK</name>
<dbReference type="Proteomes" id="UP000092634">
    <property type="component" value="Unassembled WGS sequence"/>
</dbReference>
<evidence type="ECO:0000313" key="4">
    <source>
        <dbReference type="Proteomes" id="UP000092634"/>
    </source>
</evidence>
<organism evidence="3 4">
    <name type="scientific">Janthinobacterium lividum</name>
    <dbReference type="NCBI Taxonomy" id="29581"/>
    <lineage>
        <taxon>Bacteria</taxon>
        <taxon>Pseudomonadati</taxon>
        <taxon>Pseudomonadota</taxon>
        <taxon>Betaproteobacteria</taxon>
        <taxon>Burkholderiales</taxon>
        <taxon>Oxalobacteraceae</taxon>
        <taxon>Janthinobacterium</taxon>
    </lineage>
</organism>
<feature type="region of interest" description="Disordered" evidence="2">
    <location>
        <begin position="588"/>
        <end position="610"/>
    </location>
</feature>
<feature type="coiled-coil region" evidence="1">
    <location>
        <begin position="625"/>
        <end position="659"/>
    </location>
</feature>
<reference evidence="3 4" key="1">
    <citation type="submission" date="2016-10" db="EMBL/GenBank/DDBJ databases">
        <title>Updated version of Genome Assembly of Janthinobacterium lividum ERGS5:01.</title>
        <authorList>
            <person name="Kumar R."/>
            <person name="Acharya V."/>
            <person name="Singh D."/>
        </authorList>
    </citation>
    <scope>NUCLEOTIDE SEQUENCE [LARGE SCALE GENOMIC DNA]</scope>
    <source>
        <strain evidence="3 4">ERGS5:01</strain>
    </source>
</reference>
<comment type="caution">
    <text evidence="3">The sequence shown here is derived from an EMBL/GenBank/DDBJ whole genome shotgun (WGS) entry which is preliminary data.</text>
</comment>
<feature type="compositionally biased region" description="Basic and acidic residues" evidence="2">
    <location>
        <begin position="1"/>
        <end position="10"/>
    </location>
</feature>
<evidence type="ECO:0000313" key="3">
    <source>
        <dbReference type="EMBL" id="OFJ48104.1"/>
    </source>
</evidence>
<feature type="region of interest" description="Disordered" evidence="2">
    <location>
        <begin position="1"/>
        <end position="23"/>
    </location>
</feature>
<sequence length="698" mass="78492">MITDNEKEGMDSGVSEAPFDHDPVLTQYQNETEQEKWQRGLEACRKERKSFNEEAVKSLNRYGDVRKDGFANSSMYNIYFMNTDIKLAALYAKTPKPDIKRRNDDSQDDVSRVAALILQRNLSYEMDNCNFDDTFKQVLFDNVVAGIGVSWLRLEQDEQSQPDVFDHMTGMSMPQPSLVTHQEACTDYVAWDDFFWSPCKVWSMCSWVARRIPMTKDAIKARFGDKVDAAMLREITYSTKSEAQDSGKAKLSPQNQTEPTADVYEIWDKQRELIFWITETSPVPLDVQEDTTNFDGFYPTPMPPLGRFTTSNTIPISDYHLVKGKYAELDELNQRSTALTKAMGVRFVYDAASPEIKELYTTVSENSGIGVKNWASFAGDKGGLAGSIQFAPLDQIANTSAIATQQIERIKAQIYEVEGISDIMRGQATPYETATATTAKSQQSFGRFADRQADVANYAAKLLRLKAHLMCKFHDPNLMVKRAMPLSPADQQFIGPALQLLQDDQMSSFLLSVSVDSLQLDNWNTEKSERSEAIHSITGLMSQILPAVQHTPELAPFALEMIRWAVSGFKGAQPVAGMIDQSLQQLMTAKQQGEQGAPKPPSHHEAKAQAITQKAQMDFQTVQLQEQTKMQIAQMQAQLKQMELQLEQQQNERDNQMRETQVQLRQGELAAKVAHEQATAMLDHTASLMNATPPFTGQ</sequence>
<proteinExistence type="predicted"/>
<evidence type="ECO:0000256" key="1">
    <source>
        <dbReference type="SAM" id="Coils"/>
    </source>
</evidence>
<protein>
    <submittedName>
        <fullName evidence="3">Uncharacterized protein</fullName>
    </submittedName>
</protein>
<dbReference type="AlphaFoldDB" id="A0A1E8PQS5"/>
<accession>A0A1E8PQS5</accession>
<evidence type="ECO:0000256" key="2">
    <source>
        <dbReference type="SAM" id="MobiDB-lite"/>
    </source>
</evidence>